<dbReference type="InterPro" id="IPR016709">
    <property type="entry name" value="HadA-like"/>
</dbReference>
<reference evidence="2 3" key="1">
    <citation type="submission" date="2024-04" db="EMBL/GenBank/DDBJ databases">
        <authorList>
            <person name="Wu Y.S."/>
            <person name="Zhang L."/>
        </authorList>
    </citation>
    <scope>NUCLEOTIDE SEQUENCE [LARGE SCALE GENOMIC DNA]</scope>
    <source>
        <strain evidence="2 3">KG-01</strain>
    </source>
</reference>
<dbReference type="PIRSF" id="PIRSF018072">
    <property type="entry name" value="UCP018072"/>
    <property type="match status" value="1"/>
</dbReference>
<organism evidence="2 3">
    <name type="scientific">Kurthia gibsonii</name>
    <dbReference type="NCBI Taxonomy" id="33946"/>
    <lineage>
        <taxon>Bacteria</taxon>
        <taxon>Bacillati</taxon>
        <taxon>Bacillota</taxon>
        <taxon>Bacilli</taxon>
        <taxon>Bacillales</taxon>
        <taxon>Caryophanaceae</taxon>
        <taxon>Kurthia</taxon>
    </lineage>
</organism>
<evidence type="ECO:0000259" key="1">
    <source>
        <dbReference type="Pfam" id="PF13452"/>
    </source>
</evidence>
<dbReference type="EMBL" id="JBCEWA010000004">
    <property type="protein sequence ID" value="MEL5988100.1"/>
    <property type="molecule type" value="Genomic_DNA"/>
</dbReference>
<comment type="caution">
    <text evidence="2">The sequence shown here is derived from an EMBL/GenBank/DDBJ whole genome shotgun (WGS) entry which is preliminary data.</text>
</comment>
<dbReference type="InterPro" id="IPR039569">
    <property type="entry name" value="FAS1-like_DH_region"/>
</dbReference>
<feature type="domain" description="FAS1-like dehydratase" evidence="1">
    <location>
        <begin position="6"/>
        <end position="134"/>
    </location>
</feature>
<keyword evidence="3" id="KW-1185">Reference proteome</keyword>
<sequence>MSNKHLIGLKGESFTFHVTLEHIQAFARAIGDASPLYFDEEYAKTTAYGRITAPPTYPIAIGAAGGAIDLQLDQRRMLHGEQAFIYERPIVPGDVLTCDAVVSDVYEKQGKNGTMEFIVLDTHMYDAEGRLVVTSRTNIVYRAAQQHV</sequence>
<dbReference type="CDD" id="cd03441">
    <property type="entry name" value="R_hydratase_like"/>
    <property type="match status" value="1"/>
</dbReference>
<name>A0ABU9LJA1_9BACL</name>
<evidence type="ECO:0000313" key="2">
    <source>
        <dbReference type="EMBL" id="MEL5988100.1"/>
    </source>
</evidence>
<dbReference type="InterPro" id="IPR029069">
    <property type="entry name" value="HotDog_dom_sf"/>
</dbReference>
<protein>
    <submittedName>
        <fullName evidence="2">MaoC family dehydratase N-terminal domain-containing protein</fullName>
    </submittedName>
</protein>
<dbReference type="Proteomes" id="UP001398420">
    <property type="component" value="Unassembled WGS sequence"/>
</dbReference>
<dbReference type="RefSeq" id="WP_087680615.1">
    <property type="nucleotide sequence ID" value="NZ_JBBCRB010000006.1"/>
</dbReference>
<gene>
    <name evidence="2" type="ORF">AAF454_06680</name>
</gene>
<evidence type="ECO:0000313" key="3">
    <source>
        <dbReference type="Proteomes" id="UP001398420"/>
    </source>
</evidence>
<accession>A0ABU9LJA1</accession>
<dbReference type="Gene3D" id="3.10.129.10">
    <property type="entry name" value="Hotdog Thioesterase"/>
    <property type="match status" value="1"/>
</dbReference>
<dbReference type="Pfam" id="PF13452">
    <property type="entry name" value="FAS1_DH_region"/>
    <property type="match status" value="1"/>
</dbReference>
<proteinExistence type="predicted"/>
<dbReference type="SUPFAM" id="SSF54637">
    <property type="entry name" value="Thioesterase/thiol ester dehydrase-isomerase"/>
    <property type="match status" value="1"/>
</dbReference>